<dbReference type="RefSeq" id="WP_197309953.1">
    <property type="nucleotide sequence ID" value="NZ_JADZLT010000040.1"/>
</dbReference>
<keyword evidence="3" id="KW-0964">Secreted</keyword>
<accession>A0A931MWF4</accession>
<dbReference type="AlphaFoldDB" id="A0A931MWF4"/>
<keyword evidence="7" id="KW-1185">Reference proteome</keyword>
<feature type="domain" description="Flagellin C-terminal" evidence="5">
    <location>
        <begin position="297"/>
        <end position="380"/>
    </location>
</feature>
<dbReference type="GO" id="GO:0009288">
    <property type="term" value="C:bacterial-type flagellum"/>
    <property type="evidence" value="ECO:0007669"/>
    <property type="project" value="UniProtKB-SubCell"/>
</dbReference>
<dbReference type="Proteomes" id="UP000631694">
    <property type="component" value="Unassembled WGS sequence"/>
</dbReference>
<dbReference type="PANTHER" id="PTHR42792">
    <property type="entry name" value="FLAGELLIN"/>
    <property type="match status" value="1"/>
</dbReference>
<gene>
    <name evidence="6" type="ORF">I5731_03395</name>
</gene>
<organism evidence="6 7">
    <name type="scientific">Methylobrevis albus</name>
    <dbReference type="NCBI Taxonomy" id="2793297"/>
    <lineage>
        <taxon>Bacteria</taxon>
        <taxon>Pseudomonadati</taxon>
        <taxon>Pseudomonadota</taxon>
        <taxon>Alphaproteobacteria</taxon>
        <taxon>Hyphomicrobiales</taxon>
        <taxon>Pleomorphomonadaceae</taxon>
        <taxon>Methylobrevis</taxon>
    </lineage>
</organism>
<comment type="caution">
    <text evidence="6">The sequence shown here is derived from an EMBL/GenBank/DDBJ whole genome shotgun (WGS) entry which is preliminary data.</text>
</comment>
<dbReference type="Pfam" id="PF00669">
    <property type="entry name" value="Flagellin_N"/>
    <property type="match status" value="1"/>
</dbReference>
<evidence type="ECO:0000259" key="4">
    <source>
        <dbReference type="Pfam" id="PF00669"/>
    </source>
</evidence>
<reference evidence="6" key="1">
    <citation type="submission" date="2020-12" db="EMBL/GenBank/DDBJ databases">
        <title>Methylobrevis albus sp. nov., isolated from fresh water lack sediment.</title>
        <authorList>
            <person name="Zou Q."/>
        </authorList>
    </citation>
    <scope>NUCLEOTIDE SEQUENCE</scope>
    <source>
        <strain evidence="6">L22</strain>
    </source>
</reference>
<dbReference type="EMBL" id="JADZLT010000040">
    <property type="protein sequence ID" value="MBH0236858.1"/>
    <property type="molecule type" value="Genomic_DNA"/>
</dbReference>
<sequence length="381" mass="40397">MSKIVLSNASRDSLTALKNTAQLMATTQGRLSTGKKVNSALDNPNSFFTAQGLNNRASDLNNLLDDLGQGIQTLKAADQAITSIGKLVDAAKAKANQALQTTSHFDRSKYITEYNNLVEQIEGLAKDASYKGKNLLAGGDNSLTLYFNEDNSNRLTIENVDYTDASGVLGLTKLTEATIGTRNITLNNGAVMTGSSLIASDTNDFDVGNVITVTNANGALGEIEITAEMTVSDFVTEYNRTFDNSRASFLGGVLKIESAEAITITGGTVGGSLDNDPVAGVASSWATEGQINETLTRIKAATDTIRLQASTFGTNMTMLQNRESFIIGFSDTLNTGADRLVVADMNEEGANMLALQTRQQLSTTALSLATQAEQGVLRLFG</sequence>
<protein>
    <recommendedName>
        <fullName evidence="3">Flagellin</fullName>
    </recommendedName>
</protein>
<dbReference type="GO" id="GO:0005576">
    <property type="term" value="C:extracellular region"/>
    <property type="evidence" value="ECO:0007669"/>
    <property type="project" value="UniProtKB-SubCell"/>
</dbReference>
<evidence type="ECO:0000256" key="3">
    <source>
        <dbReference type="RuleBase" id="RU362073"/>
    </source>
</evidence>
<name>A0A931MWF4_9HYPH</name>
<dbReference type="InterPro" id="IPR001492">
    <property type="entry name" value="Flagellin"/>
</dbReference>
<dbReference type="InterPro" id="IPR001029">
    <property type="entry name" value="Flagellin_N"/>
</dbReference>
<comment type="subcellular location">
    <subcellularLocation>
        <location evidence="3">Secreted</location>
    </subcellularLocation>
    <subcellularLocation>
        <location evidence="3">Bacterial flagellum</location>
    </subcellularLocation>
</comment>
<keyword evidence="2 3" id="KW-0975">Bacterial flagellum</keyword>
<evidence type="ECO:0000259" key="5">
    <source>
        <dbReference type="Pfam" id="PF00700"/>
    </source>
</evidence>
<dbReference type="Pfam" id="PF00700">
    <property type="entry name" value="Flagellin_C"/>
    <property type="match status" value="1"/>
</dbReference>
<evidence type="ECO:0000313" key="7">
    <source>
        <dbReference type="Proteomes" id="UP000631694"/>
    </source>
</evidence>
<comment type="similarity">
    <text evidence="1 3">Belongs to the bacterial flagellin family.</text>
</comment>
<proteinExistence type="inferred from homology"/>
<comment type="function">
    <text evidence="3">Flagellin is the subunit protein which polymerizes to form the filaments of bacterial flagella.</text>
</comment>
<dbReference type="GO" id="GO:0005198">
    <property type="term" value="F:structural molecule activity"/>
    <property type="evidence" value="ECO:0007669"/>
    <property type="project" value="UniProtKB-UniRule"/>
</dbReference>
<dbReference type="InterPro" id="IPR046358">
    <property type="entry name" value="Flagellin_C"/>
</dbReference>
<feature type="domain" description="Flagellin N-terminal" evidence="4">
    <location>
        <begin position="13"/>
        <end position="138"/>
    </location>
</feature>
<evidence type="ECO:0000256" key="1">
    <source>
        <dbReference type="ARBA" id="ARBA00005709"/>
    </source>
</evidence>
<evidence type="ECO:0000313" key="6">
    <source>
        <dbReference type="EMBL" id="MBH0236858.1"/>
    </source>
</evidence>
<evidence type="ECO:0000256" key="2">
    <source>
        <dbReference type="ARBA" id="ARBA00023143"/>
    </source>
</evidence>
<dbReference type="SUPFAM" id="SSF64518">
    <property type="entry name" value="Phase 1 flagellin"/>
    <property type="match status" value="1"/>
</dbReference>
<dbReference type="PANTHER" id="PTHR42792:SF2">
    <property type="entry name" value="FLAGELLIN"/>
    <property type="match status" value="1"/>
</dbReference>
<dbReference type="Gene3D" id="1.20.1330.10">
    <property type="entry name" value="f41 fragment of flagellin, N-terminal domain"/>
    <property type="match status" value="1"/>
</dbReference>